<evidence type="ECO:0000313" key="2">
    <source>
        <dbReference type="Proteomes" id="UP000886520"/>
    </source>
</evidence>
<reference evidence="1" key="1">
    <citation type="submission" date="2021-01" db="EMBL/GenBank/DDBJ databases">
        <title>Adiantum capillus-veneris genome.</title>
        <authorList>
            <person name="Fang Y."/>
            <person name="Liao Q."/>
        </authorList>
    </citation>
    <scope>NUCLEOTIDE SEQUENCE</scope>
    <source>
        <strain evidence="1">H3</strain>
        <tissue evidence="1">Leaf</tissue>
    </source>
</reference>
<accession>A0A9D4ZAF4</accession>
<dbReference type="OrthoDB" id="2016320at2759"/>
<dbReference type="PANTHER" id="PTHR47604">
    <property type="entry name" value="ADENYLYL CYCLASE"/>
    <property type="match status" value="1"/>
</dbReference>
<dbReference type="Proteomes" id="UP000886520">
    <property type="component" value="Chromosome 18"/>
</dbReference>
<dbReference type="Gene3D" id="1.25.40.10">
    <property type="entry name" value="Tetratricopeptide repeat domain"/>
    <property type="match status" value="1"/>
</dbReference>
<dbReference type="EMBL" id="JABFUD020000018">
    <property type="protein sequence ID" value="KAI5066580.1"/>
    <property type="molecule type" value="Genomic_DNA"/>
</dbReference>
<name>A0A9D4ZAF4_ADICA</name>
<protein>
    <submittedName>
        <fullName evidence="1">Uncharacterized protein</fullName>
    </submittedName>
</protein>
<keyword evidence="2" id="KW-1185">Reference proteome</keyword>
<sequence length="430" mass="47797">MAMAGRSKAYCYMQRAVKCSSSFPTSRHNACPGHPTFTEAIILPLQNDSRIQGPQLPKVDGSIDVTCTTSSSLGFTVARGSLSQFAGAQLHGTISFEHAKLCRIALVRFYANVSTTNGKELDCSAEIRVLHETFMNHVQGKNSVPLALMRRILEECNSTGEVELAFQTLQKYRIHRSSKGRVKHNFNENISALAVSASLKSKTYELGLKALWKHNVYGLSPNIQTAHMFLSHARQERNMGLMKKTFETMLKNLIIPTTQTAEIMIRICKDNKDINFMFTLADEFLQNEVKLGSSVFDILIATAANFGDVEKVFKAQKWREDAGFDHTTASAFAIAKAHILQGEPQIGVDVIAKNCKDKVKVNKYLMMLVQSWPVQLLAKKEDVKQEGQDHMLKENVLLFANALSKQFRGVSINAEIEYGKGGEAKGGKQC</sequence>
<proteinExistence type="predicted"/>
<dbReference type="PANTHER" id="PTHR47604:SF1">
    <property type="entry name" value="ADENYLYL CYCLASE"/>
    <property type="match status" value="1"/>
</dbReference>
<gene>
    <name evidence="1" type="ORF">GOP47_0019204</name>
</gene>
<dbReference type="InterPro" id="IPR011990">
    <property type="entry name" value="TPR-like_helical_dom_sf"/>
</dbReference>
<dbReference type="AlphaFoldDB" id="A0A9D4ZAF4"/>
<comment type="caution">
    <text evidence="1">The sequence shown here is derived from an EMBL/GenBank/DDBJ whole genome shotgun (WGS) entry which is preliminary data.</text>
</comment>
<organism evidence="1 2">
    <name type="scientific">Adiantum capillus-veneris</name>
    <name type="common">Maidenhair fern</name>
    <dbReference type="NCBI Taxonomy" id="13818"/>
    <lineage>
        <taxon>Eukaryota</taxon>
        <taxon>Viridiplantae</taxon>
        <taxon>Streptophyta</taxon>
        <taxon>Embryophyta</taxon>
        <taxon>Tracheophyta</taxon>
        <taxon>Polypodiopsida</taxon>
        <taxon>Polypodiidae</taxon>
        <taxon>Polypodiales</taxon>
        <taxon>Pteridineae</taxon>
        <taxon>Pteridaceae</taxon>
        <taxon>Vittarioideae</taxon>
        <taxon>Adiantum</taxon>
    </lineage>
</organism>
<evidence type="ECO:0000313" key="1">
    <source>
        <dbReference type="EMBL" id="KAI5066580.1"/>
    </source>
</evidence>